<evidence type="ECO:0008006" key="4">
    <source>
        <dbReference type="Google" id="ProtNLM"/>
    </source>
</evidence>
<evidence type="ECO:0000313" key="3">
    <source>
        <dbReference type="Proteomes" id="UP000820818"/>
    </source>
</evidence>
<feature type="region of interest" description="Disordered" evidence="1">
    <location>
        <begin position="98"/>
        <end position="125"/>
    </location>
</feature>
<name>A0AAD5LM86_9CRUS</name>
<organism evidence="2 3">
    <name type="scientific">Daphnia sinensis</name>
    <dbReference type="NCBI Taxonomy" id="1820382"/>
    <lineage>
        <taxon>Eukaryota</taxon>
        <taxon>Metazoa</taxon>
        <taxon>Ecdysozoa</taxon>
        <taxon>Arthropoda</taxon>
        <taxon>Crustacea</taxon>
        <taxon>Branchiopoda</taxon>
        <taxon>Diplostraca</taxon>
        <taxon>Cladocera</taxon>
        <taxon>Anomopoda</taxon>
        <taxon>Daphniidae</taxon>
        <taxon>Daphnia</taxon>
        <taxon>Daphnia similis group</taxon>
    </lineage>
</organism>
<protein>
    <recommendedName>
        <fullName evidence="4">DDE Tnp4 domain-containing protein</fullName>
    </recommendedName>
</protein>
<evidence type="ECO:0000256" key="1">
    <source>
        <dbReference type="SAM" id="MobiDB-lite"/>
    </source>
</evidence>
<evidence type="ECO:0000313" key="2">
    <source>
        <dbReference type="EMBL" id="KAI9565300.1"/>
    </source>
</evidence>
<feature type="compositionally biased region" description="Basic and acidic residues" evidence="1">
    <location>
        <begin position="98"/>
        <end position="107"/>
    </location>
</feature>
<dbReference type="EMBL" id="WJBH02000001">
    <property type="protein sequence ID" value="KAI9565300.1"/>
    <property type="molecule type" value="Genomic_DNA"/>
</dbReference>
<dbReference type="AlphaFoldDB" id="A0AAD5LM86"/>
<dbReference type="Proteomes" id="UP000820818">
    <property type="component" value="Linkage Group LG1"/>
</dbReference>
<keyword evidence="3" id="KW-1185">Reference proteome</keyword>
<sequence>MHDASVFAHSQLGRNLIYLHCYMVPGPFVLLGDSAYGLTTTLMNRSAMERSFSLLKNKWRRLRYLDMLLLKPIPDVILTACCLYNCIIKCGDVQPEDHCQNDDKGNNDEEEEVDYDYGTAADKQK</sequence>
<gene>
    <name evidence="2" type="ORF">GHT06_009088</name>
</gene>
<comment type="caution">
    <text evidence="2">The sequence shown here is derived from an EMBL/GenBank/DDBJ whole genome shotgun (WGS) entry which is preliminary data.</text>
</comment>
<reference evidence="2 3" key="1">
    <citation type="submission" date="2022-05" db="EMBL/GenBank/DDBJ databases">
        <title>A multi-omics perspective on studying reproductive biology in Daphnia sinensis.</title>
        <authorList>
            <person name="Jia J."/>
        </authorList>
    </citation>
    <scope>NUCLEOTIDE SEQUENCE [LARGE SCALE GENOMIC DNA]</scope>
    <source>
        <strain evidence="2 3">WSL</strain>
    </source>
</reference>
<proteinExistence type="predicted"/>
<accession>A0AAD5LM86</accession>